<gene>
    <name evidence="3" type="ORF">HRJ53_15155</name>
</gene>
<keyword evidence="4" id="KW-1185">Reference proteome</keyword>
<evidence type="ECO:0000313" key="3">
    <source>
        <dbReference type="EMBL" id="MBA0086318.1"/>
    </source>
</evidence>
<evidence type="ECO:0000256" key="1">
    <source>
        <dbReference type="SAM" id="MobiDB-lite"/>
    </source>
</evidence>
<feature type="domain" description="YdhG-like" evidence="2">
    <location>
        <begin position="23"/>
        <end position="133"/>
    </location>
</feature>
<dbReference type="SUPFAM" id="SSF159888">
    <property type="entry name" value="YdhG-like"/>
    <property type="match status" value="1"/>
</dbReference>
<protein>
    <submittedName>
        <fullName evidence="3">DUF1801 domain-containing protein</fullName>
    </submittedName>
</protein>
<comment type="caution">
    <text evidence="3">The sequence shown here is derived from an EMBL/GenBank/DDBJ whole genome shotgun (WGS) entry which is preliminary data.</text>
</comment>
<proteinExistence type="predicted"/>
<evidence type="ECO:0000259" key="2">
    <source>
        <dbReference type="Pfam" id="PF08818"/>
    </source>
</evidence>
<dbReference type="Gene3D" id="3.90.1150.200">
    <property type="match status" value="1"/>
</dbReference>
<feature type="region of interest" description="Disordered" evidence="1">
    <location>
        <begin position="154"/>
        <end position="179"/>
    </location>
</feature>
<accession>A0A7V8NRV0</accession>
<dbReference type="Pfam" id="PF08818">
    <property type="entry name" value="DUF1801"/>
    <property type="match status" value="1"/>
</dbReference>
<evidence type="ECO:0000313" key="4">
    <source>
        <dbReference type="Proteomes" id="UP000567293"/>
    </source>
</evidence>
<organism evidence="3 4">
    <name type="scientific">Candidatus Acidiferrum panamense</name>
    <dbReference type="NCBI Taxonomy" id="2741543"/>
    <lineage>
        <taxon>Bacteria</taxon>
        <taxon>Pseudomonadati</taxon>
        <taxon>Acidobacteriota</taxon>
        <taxon>Terriglobia</taxon>
        <taxon>Candidatus Acidiferrales</taxon>
        <taxon>Candidatus Acidiferrum</taxon>
    </lineage>
</organism>
<dbReference type="Proteomes" id="UP000567293">
    <property type="component" value="Unassembled WGS sequence"/>
</dbReference>
<sequence>MKPPSNVKTPAQYIASLPADRAKTIATVRALVNKHIPRGYDECLVWGTIGWTIPLSRYPDTYNKQPICYVALSSQKNYCSLYLMGAFWSASQLEQLKAAFKAAGKKLDMGKCCVHFESPDDLPLEAIGKLISAISSEKWIEMYEQSRLMTKAGQAQMAKQTAPSASKVAAKRVDTKRRR</sequence>
<reference evidence="3" key="1">
    <citation type="submission" date="2020-06" db="EMBL/GenBank/DDBJ databases">
        <title>Legume-microbial interactions unlock mineral nutrients during tropical forest succession.</title>
        <authorList>
            <person name="Epihov D.Z."/>
        </authorList>
    </citation>
    <scope>NUCLEOTIDE SEQUENCE [LARGE SCALE GENOMIC DNA]</scope>
    <source>
        <strain evidence="3">Pan2503</strain>
    </source>
</reference>
<dbReference type="EMBL" id="JACDQQ010001455">
    <property type="protein sequence ID" value="MBA0086318.1"/>
    <property type="molecule type" value="Genomic_DNA"/>
</dbReference>
<dbReference type="InterPro" id="IPR014922">
    <property type="entry name" value="YdhG-like"/>
</dbReference>
<name>A0A7V8NRV0_9BACT</name>
<dbReference type="AlphaFoldDB" id="A0A7V8NRV0"/>